<name>A0A3B0SQW6_9ZZZZ</name>
<feature type="domain" description="Luciferase-like" evidence="5">
    <location>
        <begin position="1"/>
        <end position="248"/>
    </location>
</feature>
<dbReference type="NCBIfam" id="TIGR03619">
    <property type="entry name" value="F420_Rv2161c"/>
    <property type="match status" value="1"/>
</dbReference>
<dbReference type="GO" id="GO:0046306">
    <property type="term" value="P:alkanesulfonate catabolic process"/>
    <property type="evidence" value="ECO:0007669"/>
    <property type="project" value="TreeGrafter"/>
</dbReference>
<dbReference type="InterPro" id="IPR011251">
    <property type="entry name" value="Luciferase-like_dom"/>
</dbReference>
<dbReference type="PANTHER" id="PTHR42847:SF4">
    <property type="entry name" value="ALKANESULFONATE MONOOXYGENASE-RELATED"/>
    <property type="match status" value="1"/>
</dbReference>
<evidence type="ECO:0000256" key="1">
    <source>
        <dbReference type="ARBA" id="ARBA00022630"/>
    </source>
</evidence>
<dbReference type="AlphaFoldDB" id="A0A3B0SQW6"/>
<protein>
    <recommendedName>
        <fullName evidence="5">Luciferase-like domain-containing protein</fullName>
    </recommendedName>
</protein>
<dbReference type="EMBL" id="UOEK01000246">
    <property type="protein sequence ID" value="VAW02939.1"/>
    <property type="molecule type" value="Genomic_DNA"/>
</dbReference>
<evidence type="ECO:0000256" key="3">
    <source>
        <dbReference type="ARBA" id="ARBA00023002"/>
    </source>
</evidence>
<dbReference type="Pfam" id="PF00296">
    <property type="entry name" value="Bac_luciferase"/>
    <property type="match status" value="1"/>
</dbReference>
<evidence type="ECO:0000313" key="6">
    <source>
        <dbReference type="EMBL" id="VAW02939.1"/>
    </source>
</evidence>
<proteinExistence type="predicted"/>
<keyword evidence="2" id="KW-0288">FMN</keyword>
<keyword evidence="1" id="KW-0285">Flavoprotein</keyword>
<dbReference type="InterPro" id="IPR036661">
    <property type="entry name" value="Luciferase-like_sf"/>
</dbReference>
<evidence type="ECO:0000256" key="4">
    <source>
        <dbReference type="ARBA" id="ARBA00023033"/>
    </source>
</evidence>
<gene>
    <name evidence="6" type="ORF">MNBD_ACTINO02-1152</name>
</gene>
<dbReference type="Gene3D" id="3.20.20.30">
    <property type="entry name" value="Luciferase-like domain"/>
    <property type="match status" value="1"/>
</dbReference>
<keyword evidence="4" id="KW-0503">Monooxygenase</keyword>
<dbReference type="PANTHER" id="PTHR42847">
    <property type="entry name" value="ALKANESULFONATE MONOOXYGENASE"/>
    <property type="match status" value="1"/>
</dbReference>
<dbReference type="SUPFAM" id="SSF51679">
    <property type="entry name" value="Bacterial luciferase-like"/>
    <property type="match status" value="1"/>
</dbReference>
<evidence type="ECO:0000259" key="5">
    <source>
        <dbReference type="Pfam" id="PF00296"/>
    </source>
</evidence>
<organism evidence="6">
    <name type="scientific">hydrothermal vent metagenome</name>
    <dbReference type="NCBI Taxonomy" id="652676"/>
    <lineage>
        <taxon>unclassified sequences</taxon>
        <taxon>metagenomes</taxon>
        <taxon>ecological metagenomes</taxon>
    </lineage>
</organism>
<dbReference type="InterPro" id="IPR050172">
    <property type="entry name" value="SsuD_RutA_monooxygenase"/>
</dbReference>
<evidence type="ECO:0000256" key="2">
    <source>
        <dbReference type="ARBA" id="ARBA00022643"/>
    </source>
</evidence>
<sequence length="290" mass="31239">MKFGIVFANTGPYADPEPAVVMAQAAEGAGFESVWTVEHIIWPEAYTSTYPYHPSGKMQGNTTTAIPDSLTWLTWIAAHTTTLRVATGILLVPERNPLVLAKAVATLDHLSGGRLELGIGVGWLREEFEALGVPFEQRGARTDEYVAAMRALWAGDNVSFRGEFTDFANVTSRPHPVTGTVPIVVGGHTDAAARRAGRLGDGFFPGRGSIEDFVRLKAVMTEAAEEAGRDPAAIELSLPMPSSSDPREEIETLIDLGVGRLMVPAYLFWGDTPDQSVPAFAERAIAPYLS</sequence>
<accession>A0A3B0SQW6</accession>
<keyword evidence="3" id="KW-0560">Oxidoreductase</keyword>
<dbReference type="GO" id="GO:0008726">
    <property type="term" value="F:alkanesulfonate monooxygenase activity"/>
    <property type="evidence" value="ECO:0007669"/>
    <property type="project" value="TreeGrafter"/>
</dbReference>
<reference evidence="6" key="1">
    <citation type="submission" date="2018-06" db="EMBL/GenBank/DDBJ databases">
        <authorList>
            <person name="Zhirakovskaya E."/>
        </authorList>
    </citation>
    <scope>NUCLEOTIDE SEQUENCE</scope>
</reference>
<dbReference type="InterPro" id="IPR019921">
    <property type="entry name" value="Lucif-like_OxRdtase_Rv2161c"/>
</dbReference>